<protein>
    <submittedName>
        <fullName evidence="2">Steroid delta-isomerase</fullName>
    </submittedName>
</protein>
<dbReference type="OrthoDB" id="4942966at2"/>
<dbReference type="Gene3D" id="3.10.450.50">
    <property type="match status" value="1"/>
</dbReference>
<evidence type="ECO:0000259" key="1">
    <source>
        <dbReference type="Pfam" id="PF12680"/>
    </source>
</evidence>
<feature type="domain" description="SnoaL-like" evidence="1">
    <location>
        <begin position="12"/>
        <end position="108"/>
    </location>
</feature>
<proteinExistence type="predicted"/>
<reference evidence="2 3" key="1">
    <citation type="submission" date="2018-10" db="EMBL/GenBank/DDBJ databases">
        <title>Isolation from soil.</title>
        <authorList>
            <person name="Hu J."/>
        </authorList>
    </citation>
    <scope>NUCLEOTIDE SEQUENCE [LARGE SCALE GENOMIC DNA]</scope>
    <source>
        <strain evidence="2 3">NEAU-Ht49</strain>
    </source>
</reference>
<dbReference type="AlphaFoldDB" id="A0A3M2MBQ4"/>
<gene>
    <name evidence="2" type="ORF">EBO15_07140</name>
</gene>
<dbReference type="GO" id="GO:0016853">
    <property type="term" value="F:isomerase activity"/>
    <property type="evidence" value="ECO:0007669"/>
    <property type="project" value="UniProtKB-KW"/>
</dbReference>
<organism evidence="2 3">
    <name type="scientific">Actinomadura harenae</name>
    <dbReference type="NCBI Taxonomy" id="2483351"/>
    <lineage>
        <taxon>Bacteria</taxon>
        <taxon>Bacillati</taxon>
        <taxon>Actinomycetota</taxon>
        <taxon>Actinomycetes</taxon>
        <taxon>Streptosporangiales</taxon>
        <taxon>Thermomonosporaceae</taxon>
        <taxon>Actinomadura</taxon>
    </lineage>
</organism>
<accession>A0A3M2MBQ4</accession>
<keyword evidence="2" id="KW-0413">Isomerase</keyword>
<evidence type="ECO:0000313" key="3">
    <source>
        <dbReference type="Proteomes" id="UP000282674"/>
    </source>
</evidence>
<dbReference type="EMBL" id="RFFG01000009">
    <property type="protein sequence ID" value="RMI46333.1"/>
    <property type="molecule type" value="Genomic_DNA"/>
</dbReference>
<comment type="caution">
    <text evidence="2">The sequence shown here is derived from an EMBL/GenBank/DDBJ whole genome shotgun (WGS) entry which is preliminary data.</text>
</comment>
<sequence>MPDVQHMKATMRRYADLFNAGDHVAVADLYADDAVIEDPVGKRPVEGRAAIEKFYADSIAAGAKLVAHEVRGSYGNRSAMRFSADLPGLHIDGIEVMTFDDGGKVVRMEAFWGPDDFQAV</sequence>
<dbReference type="SUPFAM" id="SSF54427">
    <property type="entry name" value="NTF2-like"/>
    <property type="match status" value="1"/>
</dbReference>
<evidence type="ECO:0000313" key="2">
    <source>
        <dbReference type="EMBL" id="RMI46333.1"/>
    </source>
</evidence>
<keyword evidence="3" id="KW-1185">Reference proteome</keyword>
<dbReference type="Pfam" id="PF12680">
    <property type="entry name" value="SnoaL_2"/>
    <property type="match status" value="1"/>
</dbReference>
<dbReference type="InterPro" id="IPR037401">
    <property type="entry name" value="SnoaL-like"/>
</dbReference>
<dbReference type="InterPro" id="IPR032710">
    <property type="entry name" value="NTF2-like_dom_sf"/>
</dbReference>
<name>A0A3M2MBQ4_9ACTN</name>
<dbReference type="RefSeq" id="WP_122193513.1">
    <property type="nucleotide sequence ID" value="NZ_JBHSKC010000005.1"/>
</dbReference>
<dbReference type="Proteomes" id="UP000282674">
    <property type="component" value="Unassembled WGS sequence"/>
</dbReference>